<feature type="transmembrane region" description="Helical" evidence="7">
    <location>
        <begin position="45"/>
        <end position="68"/>
    </location>
</feature>
<dbReference type="PANTHER" id="PTHR23517">
    <property type="entry name" value="RESISTANCE PROTEIN MDTM, PUTATIVE-RELATED-RELATED"/>
    <property type="match status" value="1"/>
</dbReference>
<dbReference type="SUPFAM" id="SSF103473">
    <property type="entry name" value="MFS general substrate transporter"/>
    <property type="match status" value="1"/>
</dbReference>
<gene>
    <name evidence="9" type="ORF">CWI84_07625</name>
</gene>
<evidence type="ECO:0000313" key="9">
    <source>
        <dbReference type="EMBL" id="RUO80158.1"/>
    </source>
</evidence>
<dbReference type="PANTHER" id="PTHR23517:SF2">
    <property type="entry name" value="MULTIDRUG RESISTANCE PROTEIN MDTH"/>
    <property type="match status" value="1"/>
</dbReference>
<evidence type="ECO:0000256" key="1">
    <source>
        <dbReference type="ARBA" id="ARBA00004651"/>
    </source>
</evidence>
<feature type="transmembrane region" description="Helical" evidence="7">
    <location>
        <begin position="279"/>
        <end position="295"/>
    </location>
</feature>
<evidence type="ECO:0000256" key="5">
    <source>
        <dbReference type="ARBA" id="ARBA00022989"/>
    </source>
</evidence>
<keyword evidence="5 7" id="KW-1133">Transmembrane helix</keyword>
<keyword evidence="2" id="KW-0813">Transport</keyword>
<feature type="domain" description="Major facilitator superfamily (MFS) profile" evidence="8">
    <location>
        <begin position="13"/>
        <end position="392"/>
    </location>
</feature>
<evidence type="ECO:0000256" key="2">
    <source>
        <dbReference type="ARBA" id="ARBA00022448"/>
    </source>
</evidence>
<feature type="transmembrane region" description="Helical" evidence="7">
    <location>
        <begin position="214"/>
        <end position="233"/>
    </location>
</feature>
<feature type="transmembrane region" description="Helical" evidence="7">
    <location>
        <begin position="12"/>
        <end position="39"/>
    </location>
</feature>
<dbReference type="InterPro" id="IPR005829">
    <property type="entry name" value="Sugar_transporter_CS"/>
</dbReference>
<proteinExistence type="predicted"/>
<accession>A0A432ZQP6</accession>
<organism evidence="9 10">
    <name type="scientific">Idiomarina tyrosinivorans</name>
    <dbReference type="NCBI Taxonomy" id="1445662"/>
    <lineage>
        <taxon>Bacteria</taxon>
        <taxon>Pseudomonadati</taxon>
        <taxon>Pseudomonadota</taxon>
        <taxon>Gammaproteobacteria</taxon>
        <taxon>Alteromonadales</taxon>
        <taxon>Idiomarinaceae</taxon>
        <taxon>Idiomarina</taxon>
    </lineage>
</organism>
<comment type="caution">
    <text evidence="9">The sequence shown here is derived from an EMBL/GenBank/DDBJ whole genome shotgun (WGS) entry which is preliminary data.</text>
</comment>
<dbReference type="Gene3D" id="1.20.1250.20">
    <property type="entry name" value="MFS general substrate transporter like domains"/>
    <property type="match status" value="1"/>
</dbReference>
<comment type="subcellular location">
    <subcellularLocation>
        <location evidence="1">Cell membrane</location>
        <topology evidence="1">Multi-pass membrane protein</topology>
    </subcellularLocation>
</comment>
<dbReference type="InterPro" id="IPR054152">
    <property type="entry name" value="YajR_YAM"/>
</dbReference>
<dbReference type="Pfam" id="PF07690">
    <property type="entry name" value="MFS_1"/>
    <property type="match status" value="1"/>
</dbReference>
<feature type="transmembrane region" description="Helical" evidence="7">
    <location>
        <begin position="369"/>
        <end position="388"/>
    </location>
</feature>
<evidence type="ECO:0000313" key="10">
    <source>
        <dbReference type="Proteomes" id="UP000287996"/>
    </source>
</evidence>
<keyword evidence="10" id="KW-1185">Reference proteome</keyword>
<dbReference type="PROSITE" id="PS00216">
    <property type="entry name" value="SUGAR_TRANSPORT_1"/>
    <property type="match status" value="1"/>
</dbReference>
<keyword evidence="3" id="KW-1003">Cell membrane</keyword>
<feature type="transmembrane region" description="Helical" evidence="7">
    <location>
        <begin position="167"/>
        <end position="186"/>
    </location>
</feature>
<dbReference type="CDD" id="cd17472">
    <property type="entry name" value="MFS_YajR_like"/>
    <property type="match status" value="1"/>
</dbReference>
<reference evidence="9 10" key="1">
    <citation type="journal article" date="2011" name="Front. Microbiol.">
        <title>Genomic signatures of strain selection and enhancement in Bacillus atrophaeus var. globigii, a historical biowarfare simulant.</title>
        <authorList>
            <person name="Gibbons H.S."/>
            <person name="Broomall S.M."/>
            <person name="McNew L.A."/>
            <person name="Daligault H."/>
            <person name="Chapman C."/>
            <person name="Bruce D."/>
            <person name="Karavis M."/>
            <person name="Krepps M."/>
            <person name="McGregor P.A."/>
            <person name="Hong C."/>
            <person name="Park K.H."/>
            <person name="Akmal A."/>
            <person name="Feldman A."/>
            <person name="Lin J.S."/>
            <person name="Chang W.E."/>
            <person name="Higgs B.W."/>
            <person name="Demirev P."/>
            <person name="Lindquist J."/>
            <person name="Liem A."/>
            <person name="Fochler E."/>
            <person name="Read T.D."/>
            <person name="Tapia R."/>
            <person name="Johnson S."/>
            <person name="Bishop-Lilly K.A."/>
            <person name="Detter C."/>
            <person name="Han C."/>
            <person name="Sozhamannan S."/>
            <person name="Rosenzweig C.N."/>
            <person name="Skowronski E.W."/>
        </authorList>
    </citation>
    <scope>NUCLEOTIDE SEQUENCE [LARGE SCALE GENOMIC DNA]</scope>
    <source>
        <strain evidence="9 10">CC-PW-9</strain>
    </source>
</reference>
<dbReference type="GO" id="GO:0022857">
    <property type="term" value="F:transmembrane transporter activity"/>
    <property type="evidence" value="ECO:0007669"/>
    <property type="project" value="InterPro"/>
</dbReference>
<dbReference type="Pfam" id="PF21987">
    <property type="entry name" value="YajR_YAM"/>
    <property type="match status" value="1"/>
</dbReference>
<evidence type="ECO:0000256" key="4">
    <source>
        <dbReference type="ARBA" id="ARBA00022692"/>
    </source>
</evidence>
<evidence type="ECO:0000256" key="7">
    <source>
        <dbReference type="SAM" id="Phobius"/>
    </source>
</evidence>
<dbReference type="AlphaFoldDB" id="A0A432ZQP6"/>
<dbReference type="RefSeq" id="WP_126841996.1">
    <property type="nucleotide sequence ID" value="NZ_PIQH01000006.1"/>
</dbReference>
<dbReference type="OrthoDB" id="9764259at2"/>
<dbReference type="InterPro" id="IPR050171">
    <property type="entry name" value="MFS_Transporters"/>
</dbReference>
<feature type="transmembrane region" description="Helical" evidence="7">
    <location>
        <begin position="104"/>
        <end position="124"/>
    </location>
</feature>
<feature type="transmembrane region" description="Helical" evidence="7">
    <location>
        <begin position="80"/>
        <end position="98"/>
    </location>
</feature>
<keyword evidence="6 7" id="KW-0472">Membrane</keyword>
<evidence type="ECO:0000259" key="8">
    <source>
        <dbReference type="PROSITE" id="PS50850"/>
    </source>
</evidence>
<dbReference type="Gene3D" id="3.30.70.100">
    <property type="match status" value="1"/>
</dbReference>
<dbReference type="Proteomes" id="UP000287996">
    <property type="component" value="Unassembled WGS sequence"/>
</dbReference>
<keyword evidence="4 7" id="KW-0812">Transmembrane</keyword>
<dbReference type="InterPro" id="IPR036259">
    <property type="entry name" value="MFS_trans_sf"/>
</dbReference>
<dbReference type="InterPro" id="IPR020846">
    <property type="entry name" value="MFS_dom"/>
</dbReference>
<feature type="transmembrane region" description="Helical" evidence="7">
    <location>
        <begin position="340"/>
        <end position="363"/>
    </location>
</feature>
<protein>
    <submittedName>
        <fullName evidence="9">MFS transporter</fullName>
    </submittedName>
</protein>
<feature type="transmembrane region" description="Helical" evidence="7">
    <location>
        <begin position="136"/>
        <end position="161"/>
    </location>
</feature>
<feature type="transmembrane region" description="Helical" evidence="7">
    <location>
        <begin position="301"/>
        <end position="319"/>
    </location>
</feature>
<feature type="transmembrane region" description="Helical" evidence="7">
    <location>
        <begin position="253"/>
        <end position="272"/>
    </location>
</feature>
<dbReference type="EMBL" id="PIQH01000006">
    <property type="protein sequence ID" value="RUO80158.1"/>
    <property type="molecule type" value="Genomic_DNA"/>
</dbReference>
<evidence type="ECO:0000256" key="6">
    <source>
        <dbReference type="ARBA" id="ARBA00023136"/>
    </source>
</evidence>
<dbReference type="PROSITE" id="PS50850">
    <property type="entry name" value="MFS"/>
    <property type="match status" value="1"/>
</dbReference>
<name>A0A432ZQP6_9GAMM</name>
<evidence type="ECO:0000256" key="3">
    <source>
        <dbReference type="ARBA" id="ARBA00022475"/>
    </source>
</evidence>
<dbReference type="GO" id="GO:0005886">
    <property type="term" value="C:plasma membrane"/>
    <property type="evidence" value="ECO:0007669"/>
    <property type="project" value="UniProtKB-SubCell"/>
</dbReference>
<sequence>MTQESLNATERKAALSLAAVFGVRMLGLFLIMPVLAIYAQNYPDYSATMVGVALGAYGLTQALLQIPLGIVSDRIGRRPVIVGGLLLFAVGSVVAATSDTLTGIAIGRAIQGTGAIAAAILALAADVSRDDQRPKVMATIGMCIGFAFAIALVLGPLLASAVGLKGVFWLTAASALLGIGLLLFSVPKVVNRNARREALPVLSEMGQLLKHKQLWRLNFGVFVLHAMMTAWFVNLPLQLEKAGLDGATQAWLYLPTLVLSFVFMIPMLIMSARSDAPRLWFRAAIGLLLLAMLMIETEGSHFIGLVVAVIVFFTGFNFLEATLPSLLTRIAPPGSKGSASGLYTTCQFLGAFIGGSAGGYLLQHDGLDGVMLFAIVLLLCWLAITYGMRYPAKAVNAAYDTPALNAQQAEQLADKLVQIAGVEEARVVTEERKTYLKIDKKQFDESAVKALLKVE</sequence>
<dbReference type="InterPro" id="IPR011701">
    <property type="entry name" value="MFS"/>
</dbReference>